<dbReference type="Proteomes" id="UP000739180">
    <property type="component" value="Unassembled WGS sequence"/>
</dbReference>
<dbReference type="Gene3D" id="3.90.1300.10">
    <property type="entry name" value="Amidase signature (AS) domain"/>
    <property type="match status" value="1"/>
</dbReference>
<comment type="caution">
    <text evidence="2">The sequence shown here is derived from an EMBL/GenBank/DDBJ whole genome shotgun (WGS) entry which is preliminary data.</text>
</comment>
<reference evidence="2 3" key="1">
    <citation type="submission" date="2019-05" db="EMBL/GenBank/DDBJ databases">
        <title>Genome of Alcanivorax gelatiniphagus, an oil degrading marine bacteria.</title>
        <authorList>
            <person name="Kwon K.K."/>
        </authorList>
    </citation>
    <scope>NUCLEOTIDE SEQUENCE [LARGE SCALE GENOMIC DNA]</scope>
    <source>
        <strain evidence="2 3">MEBiC 08158</strain>
    </source>
</reference>
<protein>
    <submittedName>
        <fullName evidence="2">Amidase</fullName>
    </submittedName>
</protein>
<dbReference type="RefSeq" id="WP_138773646.1">
    <property type="nucleotide sequence ID" value="NZ_JBHSSX010000077.1"/>
</dbReference>
<name>A0ABY2XGL5_9GAMM</name>
<dbReference type="PROSITE" id="PS00571">
    <property type="entry name" value="AMIDASES"/>
    <property type="match status" value="1"/>
</dbReference>
<dbReference type="InterPro" id="IPR036928">
    <property type="entry name" value="AS_sf"/>
</dbReference>
<dbReference type="Pfam" id="PF01425">
    <property type="entry name" value="Amidase"/>
    <property type="match status" value="1"/>
</dbReference>
<dbReference type="PANTHER" id="PTHR42678:SF5">
    <property type="entry name" value="GLUTAMYL-TRNA(GLN) AMIDOTRANSFERASE SUBUNIT A"/>
    <property type="match status" value="1"/>
</dbReference>
<dbReference type="InterPro" id="IPR020556">
    <property type="entry name" value="Amidase_CS"/>
</dbReference>
<gene>
    <name evidence="2" type="ORF">FGS76_15970</name>
</gene>
<organism evidence="2 3">
    <name type="scientific">Alloalcanivorax gelatiniphagus</name>
    <dbReference type="NCBI Taxonomy" id="1194167"/>
    <lineage>
        <taxon>Bacteria</taxon>
        <taxon>Pseudomonadati</taxon>
        <taxon>Pseudomonadota</taxon>
        <taxon>Gammaproteobacteria</taxon>
        <taxon>Oceanospirillales</taxon>
        <taxon>Alcanivoracaceae</taxon>
        <taxon>Alloalcanivorax</taxon>
    </lineage>
</organism>
<dbReference type="PANTHER" id="PTHR42678">
    <property type="entry name" value="AMIDASE"/>
    <property type="match status" value="1"/>
</dbReference>
<sequence length="569" mass="60549">MLNTKVWLVPALLGGMLAGCGGSDSDHHGGDPAAEAESFHYVEGTIAQARAALGAGELTCEELVQGYLDRIQAYDRQGPSLQSVIAVNPYALDQARDLDERYAMDGFQGPLHCVTVLLKDNFDTFDMPTTAGGLALETSQPPDDAFSVARLRDAGAIIIGKANLDEYAFGFRGSSSVGGQVRNAYDPSKGPGGSSSGTGSSIAASFAMVGTGSDTGGSIRVPSSLHGLVGIRPSLRLISQDGIVPLAHWQDTGGPMCRTVEDCALTLGAMVGYDPGTSSGQRFRFDHDADLMASPFEYQLATLAPSSYTKYLDSAALKGARIGVVRDLFGDGQGENAEVQRVIEVALDRMRAAGATVEDVTIPDLSTVLSDYRSVSRYEFKTNLTEYLASWPSTTDGHPRSFDEVYQSGGYEERNAGTFAFYDSAGTDLENNADYLKNINERPDYVRQRFLAALENIDASGRSAGEPYDVLLYPSVLSLAPDVGGSPSAGSNNRLSPFSGFPALSMPAGMADTDPALPVGMEMLAREFDEGTLIKLAYAYQELAKPRQAPTFTPELEEQPVSAVTSLIH</sequence>
<evidence type="ECO:0000313" key="2">
    <source>
        <dbReference type="EMBL" id="TMW10810.1"/>
    </source>
</evidence>
<dbReference type="SUPFAM" id="SSF75304">
    <property type="entry name" value="Amidase signature (AS) enzymes"/>
    <property type="match status" value="1"/>
</dbReference>
<keyword evidence="3" id="KW-1185">Reference proteome</keyword>
<proteinExistence type="predicted"/>
<feature type="domain" description="Amidase" evidence="1">
    <location>
        <begin position="62"/>
        <end position="533"/>
    </location>
</feature>
<evidence type="ECO:0000313" key="3">
    <source>
        <dbReference type="Proteomes" id="UP000739180"/>
    </source>
</evidence>
<evidence type="ECO:0000259" key="1">
    <source>
        <dbReference type="Pfam" id="PF01425"/>
    </source>
</evidence>
<dbReference type="EMBL" id="VCQT01000045">
    <property type="protein sequence ID" value="TMW10810.1"/>
    <property type="molecule type" value="Genomic_DNA"/>
</dbReference>
<dbReference type="PROSITE" id="PS51257">
    <property type="entry name" value="PROKAR_LIPOPROTEIN"/>
    <property type="match status" value="1"/>
</dbReference>
<dbReference type="InterPro" id="IPR023631">
    <property type="entry name" value="Amidase_dom"/>
</dbReference>
<accession>A0ABY2XGL5</accession>